<protein>
    <submittedName>
        <fullName evidence="1">Uncharacterized protein</fullName>
    </submittedName>
</protein>
<sequence length="69" mass="7620">MESLWPICFTWKLTSWREAVADAPLTPAPPSSRLSTDIYSLGEEAHNGLCAAPSLTPNENFSEEEEDIP</sequence>
<dbReference type="Proteomes" id="UP000827872">
    <property type="component" value="Linkage Group LG06"/>
</dbReference>
<evidence type="ECO:0000313" key="2">
    <source>
        <dbReference type="Proteomes" id="UP000827872"/>
    </source>
</evidence>
<name>A0ACB8FRP4_9SAUR</name>
<reference evidence="1" key="1">
    <citation type="submission" date="2021-08" db="EMBL/GenBank/DDBJ databases">
        <title>The first chromosome-level gecko genome reveals the dynamic sex chromosomes of Neotropical dwarf geckos (Sphaerodactylidae: Sphaerodactylus).</title>
        <authorList>
            <person name="Pinto B.J."/>
            <person name="Keating S.E."/>
            <person name="Gamble T."/>
        </authorList>
    </citation>
    <scope>NUCLEOTIDE SEQUENCE</scope>
    <source>
        <strain evidence="1">TG3544</strain>
    </source>
</reference>
<evidence type="ECO:0000313" key="1">
    <source>
        <dbReference type="EMBL" id="KAH8007962.1"/>
    </source>
</evidence>
<organism evidence="1 2">
    <name type="scientific">Sphaerodactylus townsendi</name>
    <dbReference type="NCBI Taxonomy" id="933632"/>
    <lineage>
        <taxon>Eukaryota</taxon>
        <taxon>Metazoa</taxon>
        <taxon>Chordata</taxon>
        <taxon>Craniata</taxon>
        <taxon>Vertebrata</taxon>
        <taxon>Euteleostomi</taxon>
        <taxon>Lepidosauria</taxon>
        <taxon>Squamata</taxon>
        <taxon>Bifurcata</taxon>
        <taxon>Gekkota</taxon>
        <taxon>Sphaerodactylidae</taxon>
        <taxon>Sphaerodactylus</taxon>
    </lineage>
</organism>
<dbReference type="EMBL" id="CM037619">
    <property type="protein sequence ID" value="KAH8007962.1"/>
    <property type="molecule type" value="Genomic_DNA"/>
</dbReference>
<accession>A0ACB8FRP4</accession>
<comment type="caution">
    <text evidence="1">The sequence shown here is derived from an EMBL/GenBank/DDBJ whole genome shotgun (WGS) entry which is preliminary data.</text>
</comment>
<gene>
    <name evidence="1" type="ORF">K3G42_026754</name>
</gene>
<keyword evidence="2" id="KW-1185">Reference proteome</keyword>
<proteinExistence type="predicted"/>